<comment type="caution">
    <text evidence="1">The sequence shown here is derived from an EMBL/GenBank/DDBJ whole genome shotgun (WGS) entry which is preliminary data.</text>
</comment>
<dbReference type="AlphaFoldDB" id="A0A930DYV1"/>
<dbReference type="EMBL" id="JABZRE010000002">
    <property type="protein sequence ID" value="MBF1306386.1"/>
    <property type="molecule type" value="Genomic_DNA"/>
</dbReference>
<protein>
    <submittedName>
        <fullName evidence="1">Uncharacterized protein</fullName>
    </submittedName>
</protein>
<evidence type="ECO:0000313" key="1">
    <source>
        <dbReference type="EMBL" id="MBF1306386.1"/>
    </source>
</evidence>
<dbReference type="RefSeq" id="WP_278476929.1">
    <property type="nucleotide sequence ID" value="NZ_JABZRE010000002.1"/>
</dbReference>
<name>A0A930DYV1_9FIRM</name>
<sequence length="324" mass="38600">MIINQEKSIKSKNLEKLRIAGSDNFDSNFTYLKRSILPMRKIGSCNYYHKGETIVDKLFKIHKSKKSETLEEFINEIYKNSYLMEDAYKRTISSFLFGDEFYYQKIDFYNQHNNNDNFLINTEELVKKIDYYTDSKDYNNLFKEVFHLSSKSDEFSSTVEKLSKIDTVICKNKLIELLLLDKESIQRSRIEIRICFNFENGKLTFKNYWNDCQNNQKKQYPNLLLGIIKIDYNFLNSIKGKSISEIEFAFKEKIKKIIFSRYKHYLSDFTLDKNPNLEDFELSGDFCLLSDDDLEKVVEFNFRGFYNLDPKSRKRILLMLSKGL</sequence>
<evidence type="ECO:0000313" key="2">
    <source>
        <dbReference type="Proteomes" id="UP000758611"/>
    </source>
</evidence>
<gene>
    <name evidence="1" type="ORF">HXM94_01165</name>
</gene>
<accession>A0A930DYV1</accession>
<reference evidence="1" key="1">
    <citation type="submission" date="2020-04" db="EMBL/GenBank/DDBJ databases">
        <title>Deep metagenomics examines the oral microbiome during advanced dental caries in children, revealing novel taxa and co-occurrences with host molecules.</title>
        <authorList>
            <person name="Baker J.L."/>
            <person name="Morton J.T."/>
            <person name="Dinis M."/>
            <person name="Alvarez R."/>
            <person name="Tran N.C."/>
            <person name="Knight R."/>
            <person name="Edlund A."/>
        </authorList>
    </citation>
    <scope>NUCLEOTIDE SEQUENCE</scope>
    <source>
        <strain evidence="1">JCVI_23_bin.11</strain>
    </source>
</reference>
<dbReference type="Proteomes" id="UP000758611">
    <property type="component" value="Unassembled WGS sequence"/>
</dbReference>
<organism evidence="1 2">
    <name type="scientific">Parvimonas micra</name>
    <dbReference type="NCBI Taxonomy" id="33033"/>
    <lineage>
        <taxon>Bacteria</taxon>
        <taxon>Bacillati</taxon>
        <taxon>Bacillota</taxon>
        <taxon>Tissierellia</taxon>
        <taxon>Tissierellales</taxon>
        <taxon>Peptoniphilaceae</taxon>
        <taxon>Parvimonas</taxon>
    </lineage>
</organism>
<proteinExistence type="predicted"/>